<proteinExistence type="predicted"/>
<keyword evidence="10" id="KW-1185">Reference proteome</keyword>
<dbReference type="Proteomes" id="UP000193920">
    <property type="component" value="Unassembled WGS sequence"/>
</dbReference>
<gene>
    <name evidence="9" type="ORF">LY90DRAFT_705431</name>
</gene>
<evidence type="ECO:0000256" key="6">
    <source>
        <dbReference type="SAM" id="Phobius"/>
    </source>
</evidence>
<dbReference type="PANTHER" id="PTHR24060">
    <property type="entry name" value="METABOTROPIC GLUTAMATE RECEPTOR"/>
    <property type="match status" value="1"/>
</dbReference>
<name>A0A1Y2B834_9FUNG</name>
<evidence type="ECO:0000256" key="4">
    <source>
        <dbReference type="ARBA" id="ARBA00023136"/>
    </source>
</evidence>
<dbReference type="AlphaFoldDB" id="A0A1Y2B834"/>
<dbReference type="STRING" id="1754190.A0A1Y2B834"/>
<organism evidence="9 10">
    <name type="scientific">Neocallimastix californiae</name>
    <dbReference type="NCBI Taxonomy" id="1754190"/>
    <lineage>
        <taxon>Eukaryota</taxon>
        <taxon>Fungi</taxon>
        <taxon>Fungi incertae sedis</taxon>
        <taxon>Chytridiomycota</taxon>
        <taxon>Chytridiomycota incertae sedis</taxon>
        <taxon>Neocallimastigomycetes</taxon>
        <taxon>Neocallimastigales</taxon>
        <taxon>Neocallimastigaceae</taxon>
        <taxon>Neocallimastix</taxon>
    </lineage>
</organism>
<keyword evidence="4 6" id="KW-0472">Membrane</keyword>
<evidence type="ECO:0000256" key="5">
    <source>
        <dbReference type="ARBA" id="ARBA00023180"/>
    </source>
</evidence>
<dbReference type="SUPFAM" id="SSF53850">
    <property type="entry name" value="Periplasmic binding protein-like II"/>
    <property type="match status" value="1"/>
</dbReference>
<keyword evidence="7" id="KW-0732">Signal</keyword>
<dbReference type="PROSITE" id="PS50259">
    <property type="entry name" value="G_PROTEIN_RECEP_F3_4"/>
    <property type="match status" value="1"/>
</dbReference>
<feature type="transmembrane region" description="Helical" evidence="6">
    <location>
        <begin position="483"/>
        <end position="504"/>
    </location>
</feature>
<evidence type="ECO:0000313" key="10">
    <source>
        <dbReference type="Proteomes" id="UP000193920"/>
    </source>
</evidence>
<feature type="transmembrane region" description="Helical" evidence="6">
    <location>
        <begin position="639"/>
        <end position="661"/>
    </location>
</feature>
<evidence type="ECO:0000256" key="2">
    <source>
        <dbReference type="ARBA" id="ARBA00022692"/>
    </source>
</evidence>
<comment type="subcellular location">
    <subcellularLocation>
        <location evidence="1">Membrane</location>
        <topology evidence="1">Multi-pass membrane protein</topology>
    </subcellularLocation>
</comment>
<evidence type="ECO:0000259" key="8">
    <source>
        <dbReference type="PROSITE" id="PS50259"/>
    </source>
</evidence>
<dbReference type="GO" id="GO:0016020">
    <property type="term" value="C:membrane"/>
    <property type="evidence" value="ECO:0007669"/>
    <property type="project" value="UniProtKB-SubCell"/>
</dbReference>
<dbReference type="Gene3D" id="3.40.190.10">
    <property type="entry name" value="Periplasmic binding protein-like II"/>
    <property type="match status" value="2"/>
</dbReference>
<keyword evidence="2 6" id="KW-0812">Transmembrane</keyword>
<reference evidence="9 10" key="1">
    <citation type="submission" date="2016-08" db="EMBL/GenBank/DDBJ databases">
        <title>A Parts List for Fungal Cellulosomes Revealed by Comparative Genomics.</title>
        <authorList>
            <consortium name="DOE Joint Genome Institute"/>
            <person name="Haitjema C.H."/>
            <person name="Gilmore S.P."/>
            <person name="Henske J.K."/>
            <person name="Solomon K.V."/>
            <person name="De Groot R."/>
            <person name="Kuo A."/>
            <person name="Mondo S.J."/>
            <person name="Salamov A.A."/>
            <person name="Labutti K."/>
            <person name="Zhao Z."/>
            <person name="Chiniquy J."/>
            <person name="Barry K."/>
            <person name="Brewer H.M."/>
            <person name="Purvine S.O."/>
            <person name="Wright A.T."/>
            <person name="Boxma B."/>
            <person name="Van Alen T."/>
            <person name="Hackstein J.H."/>
            <person name="Baker S.E."/>
            <person name="Grigoriev I.V."/>
            <person name="O'Malley M.A."/>
        </authorList>
    </citation>
    <scope>NUCLEOTIDE SEQUENCE [LARGE SCALE GENOMIC DNA]</scope>
    <source>
        <strain evidence="9 10">G1</strain>
    </source>
</reference>
<feature type="domain" description="G-protein coupled receptors family 3 profile" evidence="8">
    <location>
        <begin position="448"/>
        <end position="701"/>
    </location>
</feature>
<protein>
    <recommendedName>
        <fullName evidence="8">G-protein coupled receptors family 3 profile domain-containing protein</fullName>
    </recommendedName>
</protein>
<evidence type="ECO:0000256" key="3">
    <source>
        <dbReference type="ARBA" id="ARBA00022989"/>
    </source>
</evidence>
<evidence type="ECO:0000313" key="9">
    <source>
        <dbReference type="EMBL" id="ORY30657.1"/>
    </source>
</evidence>
<dbReference type="InterPro" id="IPR050726">
    <property type="entry name" value="mGluR"/>
</dbReference>
<accession>A0A1Y2B834</accession>
<feature type="transmembrane region" description="Helical" evidence="6">
    <location>
        <begin position="606"/>
        <end position="627"/>
    </location>
</feature>
<comment type="caution">
    <text evidence="9">The sequence shown here is derived from an EMBL/GenBank/DDBJ whole genome shotgun (WGS) entry which is preliminary data.</text>
</comment>
<feature type="transmembrane region" description="Helical" evidence="6">
    <location>
        <begin position="516"/>
        <end position="539"/>
    </location>
</feature>
<evidence type="ECO:0000256" key="1">
    <source>
        <dbReference type="ARBA" id="ARBA00004141"/>
    </source>
</evidence>
<dbReference type="EMBL" id="MCOG01000173">
    <property type="protein sequence ID" value="ORY30657.1"/>
    <property type="molecule type" value="Genomic_DNA"/>
</dbReference>
<feature type="transmembrane region" description="Helical" evidence="6">
    <location>
        <begin position="559"/>
        <end position="586"/>
    </location>
</feature>
<feature type="transmembrane region" description="Helical" evidence="6">
    <location>
        <begin position="667"/>
        <end position="690"/>
    </location>
</feature>
<dbReference type="Pfam" id="PF00003">
    <property type="entry name" value="7tm_3"/>
    <property type="match status" value="1"/>
</dbReference>
<feature type="transmembrane region" description="Helical" evidence="6">
    <location>
        <begin position="450"/>
        <end position="471"/>
    </location>
</feature>
<feature type="chain" id="PRO_5012734118" description="G-protein coupled receptors family 3 profile domain-containing protein" evidence="7">
    <location>
        <begin position="28"/>
        <end position="791"/>
    </location>
</feature>
<sequence>MLFIFKTLYCLILYNIILFSIKTKAEQDKIIRILIKKPDIENIQDLNEYNSIINNYLSELIANDTILSEYKVEYSYSHLNNIKNDYKIGKTEFILGSKYAKYLRDFAQSHYVQHVFHYRNLYKKCMDLSNITSQYDLSYQNSDILNEGKFDGIQYGLPYEFDFDVFYYNSNNNNNGSINDLRSISPNDMDFRSNKIPNIKGLLSVALGDEDILLNEFMEYIHYMERLSTINEYLEEREEKNVESFETEDSDRFAIFNNDTLYDSFKHYLQRISGFDLSKTLEIDMEQALTSFLNNETPFFKGKGSYYNQIFINTINNNNFSLSLLPNNYTVTYKNYLVINNKSTKERKVLEKFAYLLTSEKMQYFRAKNFGNIPTFITKVLNLNQTENSISKSYCENNAEICKILFHLHSIPSEKLFMKNKYNIDYLKEVIDNTINMKLLTVENIDMATIALYVVLALFVLSLTVVMVIVYQNRKHPYLKVISPSLCNLIIFGLIMNLIIPLFLTNIRSVLLCKTSFIFGVLSRNIVILPMFAIIFRIFYIYTNKSEVDFGAKLNNKRLFIYILIFLFVVFCYCIFTILSNEFYIVMEGNIIESRTIYCYHTGSSIHLNLTLIYYFSLFSTMLIMMIKSGKATKKHSEVNFIYIIVLLLLISFVVQMAIIFLPQKSFSFTFLVVCIIYMSSCALCVYLLVGSRLLYIFKHPISGEKEDFNFNNLYNIVEIADFVPLKNDGNNPYYVKDKLKNKNEYKHKKNKYSRSHSDNPDYIISNNPNNFFFNQSLNIISQHNQQNQKN</sequence>
<dbReference type="InterPro" id="IPR017978">
    <property type="entry name" value="GPCR_3_C"/>
</dbReference>
<evidence type="ECO:0000256" key="7">
    <source>
        <dbReference type="SAM" id="SignalP"/>
    </source>
</evidence>
<feature type="signal peptide" evidence="7">
    <location>
        <begin position="1"/>
        <end position="27"/>
    </location>
</feature>
<dbReference type="GO" id="GO:0004930">
    <property type="term" value="F:G protein-coupled receptor activity"/>
    <property type="evidence" value="ECO:0007669"/>
    <property type="project" value="InterPro"/>
</dbReference>
<keyword evidence="3 6" id="KW-1133">Transmembrane helix</keyword>
<keyword evidence="5" id="KW-0325">Glycoprotein</keyword>